<evidence type="ECO:0000256" key="18">
    <source>
        <dbReference type="ARBA" id="ARBA00061540"/>
    </source>
</evidence>
<dbReference type="InterPro" id="IPR003599">
    <property type="entry name" value="Ig_sub"/>
</dbReference>
<keyword evidence="9" id="KW-0963">Cytoplasm</keyword>
<proteinExistence type="inferred from homology"/>
<evidence type="ECO:0000256" key="16">
    <source>
        <dbReference type="ARBA" id="ARBA00023273"/>
    </source>
</evidence>
<evidence type="ECO:0000256" key="8">
    <source>
        <dbReference type="ARBA" id="ARBA00004624"/>
    </source>
</evidence>
<evidence type="ECO:0000313" key="23">
    <source>
        <dbReference type="Ensembl" id="ENSACLP00000025428.2"/>
    </source>
</evidence>
<evidence type="ECO:0000256" key="10">
    <source>
        <dbReference type="ARBA" id="ARBA00022553"/>
    </source>
</evidence>
<dbReference type="SMART" id="SM00408">
    <property type="entry name" value="IGc2"/>
    <property type="match status" value="5"/>
</dbReference>
<organism evidence="23 24">
    <name type="scientific">Astatotilapia calliptera</name>
    <name type="common">Eastern happy</name>
    <name type="synonym">Chromis callipterus</name>
    <dbReference type="NCBI Taxonomy" id="8154"/>
    <lineage>
        <taxon>Eukaryota</taxon>
        <taxon>Metazoa</taxon>
        <taxon>Chordata</taxon>
        <taxon>Craniata</taxon>
        <taxon>Vertebrata</taxon>
        <taxon>Euteleostomi</taxon>
        <taxon>Actinopterygii</taxon>
        <taxon>Neopterygii</taxon>
        <taxon>Teleostei</taxon>
        <taxon>Neoteleostei</taxon>
        <taxon>Acanthomorphata</taxon>
        <taxon>Ovalentaria</taxon>
        <taxon>Cichlomorphae</taxon>
        <taxon>Cichliformes</taxon>
        <taxon>Cichlidae</taxon>
        <taxon>African cichlids</taxon>
        <taxon>Pseudocrenilabrinae</taxon>
        <taxon>Haplochromini</taxon>
        <taxon>Astatotilapia</taxon>
    </lineage>
</organism>
<evidence type="ECO:0000256" key="5">
    <source>
        <dbReference type="ARBA" id="ARBA00004466"/>
    </source>
</evidence>
<dbReference type="GO" id="GO:0030018">
    <property type="term" value="C:Z disc"/>
    <property type="evidence" value="ECO:0007669"/>
    <property type="project" value="UniProtKB-SubCell"/>
</dbReference>
<feature type="region of interest" description="Disordered" evidence="21">
    <location>
        <begin position="217"/>
        <end position="280"/>
    </location>
</feature>
<dbReference type="GO" id="GO:0030426">
    <property type="term" value="C:growth cone"/>
    <property type="evidence" value="ECO:0007669"/>
    <property type="project" value="UniProtKB-SubCell"/>
</dbReference>
<keyword evidence="15" id="KW-0206">Cytoskeleton</keyword>
<feature type="compositionally biased region" description="Low complexity" evidence="21">
    <location>
        <begin position="130"/>
        <end position="145"/>
    </location>
</feature>
<dbReference type="GO" id="GO:0004672">
    <property type="term" value="F:protein kinase activity"/>
    <property type="evidence" value="ECO:0007669"/>
    <property type="project" value="TreeGrafter"/>
</dbReference>
<keyword evidence="14" id="KW-0009">Actin-binding</keyword>
<dbReference type="GO" id="GO:0005925">
    <property type="term" value="C:focal adhesion"/>
    <property type="evidence" value="ECO:0007669"/>
    <property type="project" value="UniProtKB-SubCell"/>
</dbReference>
<evidence type="ECO:0000256" key="20">
    <source>
        <dbReference type="ARBA" id="ARBA00072991"/>
    </source>
</evidence>
<keyword evidence="12" id="KW-0965">Cell junction</keyword>
<keyword evidence="13" id="KW-1015">Disulfide bond</keyword>
<dbReference type="GO" id="GO:0030027">
    <property type="term" value="C:lamellipodium"/>
    <property type="evidence" value="ECO:0007669"/>
    <property type="project" value="UniProtKB-SubCell"/>
</dbReference>
<sequence length="1177" mass="128688">MQDGSWNQPLPISLLLKDPPPGATLEGDGGIFSEASSDGELYLDSVTELDSGDGDFPDLTAFLSAEEINRSLDLAREAFNDTCESDDPGPSNPTEVEQALQSVPSLSVPSQTSENLTSSPNLQHQTKFPNSNDNAAVNVSSSQNAPLSKPVHVSSEAPSCVEKAVRHKPIQPVYKQDKPRLVHESLELNDRVASATEFCSRAATFIEELSSIFKGPAHSEARMEEDSSSPDSGYLTPRSQRPVPQGSASGPSLSPGQQEEAQYSQSDTGTQPGVPAGVAASSRYQNSEAPTVYGPLSPPRFLQKLKSQEVAEGRPIRLECRVRGNPLPLVRWFCEGRELHNSPDIQIWRDGDLHTLVIAEAFEDDTGRYTCVASNSLGADNTSAEVYIEGQTDRFITSSWGFQKKTTSMSLTIRSSSPKTPEVLPHRTTLVQSLSQPPQRLLQDAQASEGQVVVLECRVRGSPPLQVRWYRQGNEIQDSPDFRILQKKPRSAAEPEEICTLVIAEAFPEDGGLFCCTASNLYGSVSSTAQLTVTPANWQQQQLEQQNQEIPPPPLTAMQASTFNYARPKQFIAAQSPGGAGYAGGLESPSSPSFPPPPPPFLSSGSLSSPSGPAQDFPPPPPPPPPPVATSPAYSDMSSPFSSVPPSPASSFLSSVLPSTPSTPGSPTVNAMGLPKAFPRKSSVTKTPRIASDSDIQGSKDAVIQDLERKLRFKEERISNGQQRLTYEEKMARRLLGADNAATVLNTQDTEEEPVTQEYKVSSFEQRLISEIEYRLERSPVEESDDDVEHDENSGGRGVAPSFDQKLKHYKVFEGMPVTFSCKIKGDPKPKVYWFKDGKQISKRSEHYRISRDPDGTCSLHTAAASLDDDGNYTILAGNPEGRVSCTGRMMVQAVNQRGRSQRSAPGHMRRPRSRSRDSGDENDNIQERHFRPHFLQAPGDLIVQEGRLCRMDCKVSGLPTPDLIWQLNGQTIRPDSAHKMLVRENGVHSLVIEPVTSRDAGVYTCIASNRAGQNSFNLELIVAAKEMHKAPSFIEKLQNTSVAEGHPVRLECRVTGVPYPQIFWKRENESFTHNTDRISMHQDNCGYLCMIIQPALKEDAGWYTVSAKNDAGIVSSTARLDVHTQWQQPNLPKPKKVRPSTSRYAALTERGLDVKAAFFPDSSPVQPGGLVESDDL</sequence>
<feature type="compositionally biased region" description="Low complexity" evidence="21">
    <location>
        <begin position="602"/>
        <end position="613"/>
    </location>
</feature>
<dbReference type="CDD" id="cd05892">
    <property type="entry name" value="IgI_Myotilin_C"/>
    <property type="match status" value="1"/>
</dbReference>
<dbReference type="FunFam" id="2.60.40.10:FF:002203">
    <property type="entry name" value="Titin, tandem duplicate 1"/>
    <property type="match status" value="1"/>
</dbReference>
<evidence type="ECO:0000256" key="15">
    <source>
        <dbReference type="ARBA" id="ARBA00023212"/>
    </source>
</evidence>
<dbReference type="GO" id="GO:0001726">
    <property type="term" value="C:ruffle"/>
    <property type="evidence" value="ECO:0007669"/>
    <property type="project" value="UniProtKB-SubCell"/>
</dbReference>
<feature type="region of interest" description="Disordered" evidence="21">
    <location>
        <begin position="576"/>
        <end position="697"/>
    </location>
</feature>
<dbReference type="GO" id="GO:0003779">
    <property type="term" value="F:actin binding"/>
    <property type="evidence" value="ECO:0007669"/>
    <property type="project" value="UniProtKB-KW"/>
</dbReference>
<evidence type="ECO:0000256" key="11">
    <source>
        <dbReference type="ARBA" id="ARBA00022737"/>
    </source>
</evidence>
<accession>A0A3P8Q7Y5</accession>
<feature type="region of interest" description="Disordered" evidence="21">
    <location>
        <begin position="1"/>
        <end position="32"/>
    </location>
</feature>
<keyword evidence="11" id="KW-0677">Repeat</keyword>
<feature type="region of interest" description="Disordered" evidence="21">
    <location>
        <begin position="101"/>
        <end position="154"/>
    </location>
</feature>
<dbReference type="Gene3D" id="2.60.40.10">
    <property type="entry name" value="Immunoglobulins"/>
    <property type="match status" value="5"/>
</dbReference>
<dbReference type="InterPro" id="IPR007110">
    <property type="entry name" value="Ig-like_dom"/>
</dbReference>
<dbReference type="CDD" id="cd20972">
    <property type="entry name" value="IgI_2_Titin_Z1z2-like"/>
    <property type="match status" value="1"/>
</dbReference>
<dbReference type="FunFam" id="2.60.40.10:FF:000256">
    <property type="entry name" value="myopalladin isoform X1"/>
    <property type="match status" value="1"/>
</dbReference>
<evidence type="ECO:0000256" key="14">
    <source>
        <dbReference type="ARBA" id="ARBA00023203"/>
    </source>
</evidence>
<feature type="domain" description="Ig-like" evidence="22">
    <location>
        <begin position="299"/>
        <end position="387"/>
    </location>
</feature>
<evidence type="ECO:0000256" key="12">
    <source>
        <dbReference type="ARBA" id="ARBA00022949"/>
    </source>
</evidence>
<keyword evidence="16" id="KW-0966">Cell projection</keyword>
<dbReference type="FunFam" id="2.60.40.10:FF:001560">
    <property type="entry name" value="palladin isoform X1"/>
    <property type="match status" value="1"/>
</dbReference>
<name>A0A3P8Q7Y5_ASTCA</name>
<evidence type="ECO:0000256" key="1">
    <source>
        <dbReference type="ARBA" id="ARBA00004188"/>
    </source>
</evidence>
<feature type="region of interest" description="Disordered" evidence="21">
    <location>
        <begin position="778"/>
        <end position="801"/>
    </location>
</feature>
<evidence type="ECO:0000256" key="4">
    <source>
        <dbReference type="ARBA" id="ARBA00004246"/>
    </source>
</evidence>
<reference evidence="23 24" key="1">
    <citation type="submission" date="2018-05" db="EMBL/GenBank/DDBJ databases">
        <authorList>
            <person name="Datahose"/>
        </authorList>
    </citation>
    <scope>NUCLEOTIDE SEQUENCE</scope>
</reference>
<feature type="compositionally biased region" description="Polar residues" evidence="21">
    <location>
        <begin position="246"/>
        <end position="271"/>
    </location>
</feature>
<dbReference type="Bgee" id="ENSACLG00000017313">
    <property type="expression patterns" value="Expressed in muscle tissue and 6 other cell types or tissues"/>
</dbReference>
<comment type="similarity">
    <text evidence="18">Belongs to the myotilin/palladin family.</text>
</comment>
<dbReference type="OMA" id="XPRSRSR"/>
<dbReference type="InterPro" id="IPR013098">
    <property type="entry name" value="Ig_I-set"/>
</dbReference>
<evidence type="ECO:0000256" key="21">
    <source>
        <dbReference type="SAM" id="MobiDB-lite"/>
    </source>
</evidence>
<dbReference type="GeneTree" id="ENSGT00940000153441"/>
<reference evidence="24" key="2">
    <citation type="submission" date="2023-03" db="EMBL/GenBank/DDBJ databases">
        <authorList>
            <consortium name="Wellcome Sanger Institute Data Sharing"/>
        </authorList>
    </citation>
    <scope>NUCLEOTIDE SEQUENCE [LARGE SCALE GENOMIC DNA]</scope>
</reference>
<evidence type="ECO:0000256" key="17">
    <source>
        <dbReference type="ARBA" id="ARBA00023319"/>
    </source>
</evidence>
<dbReference type="InterPro" id="IPR036179">
    <property type="entry name" value="Ig-like_dom_sf"/>
</dbReference>
<keyword evidence="24" id="KW-1185">Reference proteome</keyword>
<dbReference type="Pfam" id="PF07679">
    <property type="entry name" value="I-set"/>
    <property type="match status" value="5"/>
</dbReference>
<keyword evidence="10" id="KW-0597">Phosphoprotein</keyword>
<dbReference type="InterPro" id="IPR013783">
    <property type="entry name" value="Ig-like_fold"/>
</dbReference>
<evidence type="ECO:0000256" key="13">
    <source>
        <dbReference type="ARBA" id="ARBA00023157"/>
    </source>
</evidence>
<evidence type="ECO:0000256" key="19">
    <source>
        <dbReference type="ARBA" id="ARBA00065150"/>
    </source>
</evidence>
<feature type="domain" description="Ig-like" evidence="22">
    <location>
        <begin position="933"/>
        <end position="1024"/>
    </location>
</feature>
<dbReference type="PROSITE" id="PS50835">
    <property type="entry name" value="IG_LIKE"/>
    <property type="match status" value="5"/>
</dbReference>
<feature type="compositionally biased region" description="Pro residues" evidence="21">
    <location>
        <begin position="592"/>
        <end position="601"/>
    </location>
</feature>
<reference evidence="23" key="4">
    <citation type="submission" date="2025-09" db="UniProtKB">
        <authorList>
            <consortium name="Ensembl"/>
        </authorList>
    </citation>
    <scope>IDENTIFICATION</scope>
</reference>
<dbReference type="Ensembl" id="ENSACLT00000026036.2">
    <property type="protein sequence ID" value="ENSACLP00000025428.2"/>
    <property type="gene ID" value="ENSACLG00000017313.2"/>
</dbReference>
<dbReference type="InterPro" id="IPR003598">
    <property type="entry name" value="Ig_sub2"/>
</dbReference>
<dbReference type="GO" id="GO:0002102">
    <property type="term" value="C:podosome"/>
    <property type="evidence" value="ECO:0007669"/>
    <property type="project" value="UniProtKB-SubCell"/>
</dbReference>
<feature type="region of interest" description="Disordered" evidence="21">
    <location>
        <begin position="896"/>
        <end position="932"/>
    </location>
</feature>
<feature type="compositionally biased region" description="Basic and acidic residues" evidence="21">
    <location>
        <begin position="915"/>
        <end position="930"/>
    </location>
</feature>
<evidence type="ECO:0000256" key="6">
    <source>
        <dbReference type="ARBA" id="ARBA00004489"/>
    </source>
</evidence>
<evidence type="ECO:0000256" key="3">
    <source>
        <dbReference type="ARBA" id="ARBA00004245"/>
    </source>
</evidence>
<feature type="domain" description="Ig-like" evidence="22">
    <location>
        <begin position="1032"/>
        <end position="1122"/>
    </location>
</feature>
<keyword evidence="17" id="KW-0393">Immunoglobulin domain</keyword>
<dbReference type="Proteomes" id="UP000265100">
    <property type="component" value="Chromosome 23"/>
</dbReference>
<feature type="compositionally biased region" description="Polar residues" evidence="21">
    <location>
        <begin position="101"/>
        <end position="129"/>
    </location>
</feature>
<reference evidence="23" key="3">
    <citation type="submission" date="2025-08" db="UniProtKB">
        <authorList>
            <consortium name="Ensembl"/>
        </authorList>
    </citation>
    <scope>IDENTIFICATION</scope>
</reference>
<feature type="domain" description="Ig-like" evidence="22">
    <location>
        <begin position="801"/>
        <end position="885"/>
    </location>
</feature>
<comment type="subunit">
    <text evidence="19">Interacts with EPS8. Interacts with LASP1. Interacts with VASP. Interacts with ACTN. Interacts with SORBS2. Interacts with PFN1. Interacts with LPP. Interacts with SPIN90. Interacts with SRC. Interacts with EZR. Interacts with RAI14.</text>
</comment>
<dbReference type="STRING" id="8154.ENSACLP00000025428"/>
<protein>
    <recommendedName>
        <fullName evidence="20">Palladin</fullName>
    </recommendedName>
</protein>
<evidence type="ECO:0000259" key="22">
    <source>
        <dbReference type="PROSITE" id="PS50835"/>
    </source>
</evidence>
<dbReference type="GO" id="GO:0001725">
    <property type="term" value="C:stress fiber"/>
    <property type="evidence" value="ECO:0007669"/>
    <property type="project" value="UniProtKB-ARBA"/>
</dbReference>
<dbReference type="PANTHER" id="PTHR47633">
    <property type="entry name" value="IMMUNOGLOBULIN"/>
    <property type="match status" value="1"/>
</dbReference>
<feature type="compositionally biased region" description="Pro residues" evidence="21">
    <location>
        <begin position="616"/>
        <end position="629"/>
    </location>
</feature>
<comment type="subcellular location">
    <subcellularLocation>
        <location evidence="4">Cell junction</location>
        <location evidence="4">Focal adhesion</location>
    </subcellularLocation>
    <subcellularLocation>
        <location evidence="6">Cell projection</location>
        <location evidence="6">Axon</location>
    </subcellularLocation>
    <subcellularLocation>
        <location evidence="8">Cell projection</location>
        <location evidence="8">Growth cone</location>
    </subcellularLocation>
    <subcellularLocation>
        <location evidence="7">Cell projection</location>
        <location evidence="7">Lamellipodium</location>
    </subcellularLocation>
    <subcellularLocation>
        <location evidence="1">Cell projection</location>
        <location evidence="1">Podosome</location>
    </subcellularLocation>
    <subcellularLocation>
        <location evidence="5">Cell projection</location>
        <location evidence="5">Ruffle</location>
    </subcellularLocation>
    <subcellularLocation>
        <location evidence="3">Cytoplasm</location>
        <location evidence="3">Cytoskeleton</location>
    </subcellularLocation>
    <subcellularLocation>
        <location evidence="2">Cytoplasm</location>
        <location evidence="2">Myofibril</location>
        <location evidence="2">Sarcomere</location>
        <location evidence="2">Z line</location>
    </subcellularLocation>
</comment>
<evidence type="ECO:0000313" key="24">
    <source>
        <dbReference type="Proteomes" id="UP000265100"/>
    </source>
</evidence>
<evidence type="ECO:0000256" key="7">
    <source>
        <dbReference type="ARBA" id="ARBA00004510"/>
    </source>
</evidence>
<evidence type="ECO:0000256" key="9">
    <source>
        <dbReference type="ARBA" id="ARBA00022490"/>
    </source>
</evidence>
<dbReference type="PANTHER" id="PTHR47633:SF4">
    <property type="entry name" value="MYOPALLADIN ISOFORM X1"/>
    <property type="match status" value="1"/>
</dbReference>
<dbReference type="SUPFAM" id="SSF48726">
    <property type="entry name" value="Immunoglobulin"/>
    <property type="match status" value="5"/>
</dbReference>
<dbReference type="AlphaFoldDB" id="A0A3P8Q7Y5"/>
<gene>
    <name evidence="23" type="primary">PALLD</name>
</gene>
<dbReference type="FunFam" id="2.60.40.10:FF:001108">
    <property type="entry name" value="palladin isoform X2"/>
    <property type="match status" value="1"/>
</dbReference>
<feature type="compositionally biased region" description="Polar residues" evidence="21">
    <location>
        <begin position="1"/>
        <end position="10"/>
    </location>
</feature>
<dbReference type="SMART" id="SM00409">
    <property type="entry name" value="IG"/>
    <property type="match status" value="5"/>
</dbReference>
<feature type="compositionally biased region" description="Low complexity" evidence="21">
    <location>
        <begin position="649"/>
        <end position="667"/>
    </location>
</feature>
<dbReference type="FunFam" id="2.60.40.10:FF:000761">
    <property type="entry name" value="palladin isoform X2"/>
    <property type="match status" value="1"/>
</dbReference>
<evidence type="ECO:0000256" key="2">
    <source>
        <dbReference type="ARBA" id="ARBA00004216"/>
    </source>
</evidence>
<feature type="domain" description="Ig-like" evidence="22">
    <location>
        <begin position="421"/>
        <end position="534"/>
    </location>
</feature>